<comment type="pathway">
    <text evidence="3">Cofactor biosynthesis; coenzyme A biosynthesis; CoA from (R)-pantothenate: step 5/5.</text>
</comment>
<accession>D1AKT1</accession>
<dbReference type="UniPathway" id="UPA00241">
    <property type="reaction ID" value="UER00356"/>
</dbReference>
<dbReference type="GO" id="GO:0005524">
    <property type="term" value="F:ATP binding"/>
    <property type="evidence" value="ECO:0007669"/>
    <property type="project" value="UniProtKB-UniRule"/>
</dbReference>
<dbReference type="eggNOG" id="COG0237">
    <property type="taxonomic scope" value="Bacteria"/>
</dbReference>
<dbReference type="NCBIfam" id="TIGR00152">
    <property type="entry name" value="dephospho-CoA kinase"/>
    <property type="match status" value="1"/>
</dbReference>
<dbReference type="EMBL" id="CP001739">
    <property type="protein sequence ID" value="ACZ07097.1"/>
    <property type="molecule type" value="Genomic_DNA"/>
</dbReference>
<dbReference type="PANTHER" id="PTHR10695">
    <property type="entry name" value="DEPHOSPHO-COA KINASE-RELATED"/>
    <property type="match status" value="1"/>
</dbReference>
<dbReference type="PANTHER" id="PTHR10695:SF46">
    <property type="entry name" value="BIFUNCTIONAL COENZYME A SYNTHASE-RELATED"/>
    <property type="match status" value="1"/>
</dbReference>
<keyword evidence="2 3" id="KW-0067">ATP-binding</keyword>
<dbReference type="HAMAP" id="MF_00376">
    <property type="entry name" value="Dephospho_CoA_kinase"/>
    <property type="match status" value="1"/>
</dbReference>
<keyword evidence="3 5" id="KW-0418">Kinase</keyword>
<name>D1AKT1_SEBTE</name>
<dbReference type="InterPro" id="IPR027417">
    <property type="entry name" value="P-loop_NTPase"/>
</dbReference>
<dbReference type="Gene3D" id="3.40.50.300">
    <property type="entry name" value="P-loop containing nucleotide triphosphate hydrolases"/>
    <property type="match status" value="1"/>
</dbReference>
<evidence type="ECO:0000256" key="2">
    <source>
        <dbReference type="ARBA" id="ARBA00022840"/>
    </source>
</evidence>
<dbReference type="PROSITE" id="PS51219">
    <property type="entry name" value="DPCK"/>
    <property type="match status" value="1"/>
</dbReference>
<gene>
    <name evidence="3" type="primary">coaE</name>
    <name evidence="5" type="ordered locus">Sterm_0212</name>
</gene>
<comment type="similarity">
    <text evidence="3">Belongs to the CoaE family.</text>
</comment>
<dbReference type="KEGG" id="str:Sterm_0212"/>
<dbReference type="Pfam" id="PF01121">
    <property type="entry name" value="CoaE"/>
    <property type="match status" value="1"/>
</dbReference>
<dbReference type="STRING" id="526218.Sterm_0212"/>
<dbReference type="SUPFAM" id="SSF52540">
    <property type="entry name" value="P-loop containing nucleoside triphosphate hydrolases"/>
    <property type="match status" value="1"/>
</dbReference>
<dbReference type="RefSeq" id="WP_012859696.1">
    <property type="nucleotide sequence ID" value="NC_013517.1"/>
</dbReference>
<keyword evidence="3" id="KW-0173">Coenzyme A biosynthesis</keyword>
<dbReference type="EC" id="2.7.1.24" evidence="3 4"/>
<dbReference type="HOGENOM" id="CLU_057180_2_1_0"/>
<dbReference type="GO" id="GO:0004140">
    <property type="term" value="F:dephospho-CoA kinase activity"/>
    <property type="evidence" value="ECO:0007669"/>
    <property type="project" value="UniProtKB-UniRule"/>
</dbReference>
<reference evidence="6" key="1">
    <citation type="submission" date="2009-09" db="EMBL/GenBank/DDBJ databases">
        <title>The complete chromosome of Sebaldella termitidis ATCC 33386.</title>
        <authorList>
            <consortium name="US DOE Joint Genome Institute (JGI-PGF)"/>
            <person name="Lucas S."/>
            <person name="Copeland A."/>
            <person name="Lapidus A."/>
            <person name="Glavina del Rio T."/>
            <person name="Dalin E."/>
            <person name="Tice H."/>
            <person name="Bruce D."/>
            <person name="Goodwin L."/>
            <person name="Pitluck S."/>
            <person name="Kyrpides N."/>
            <person name="Mavromatis K."/>
            <person name="Ivanova N."/>
            <person name="Mikhailova N."/>
            <person name="Sims D."/>
            <person name="Meincke L."/>
            <person name="Brettin T."/>
            <person name="Detter J.C."/>
            <person name="Han C."/>
            <person name="Larimer F."/>
            <person name="Land M."/>
            <person name="Hauser L."/>
            <person name="Markowitz V."/>
            <person name="Cheng J.F."/>
            <person name="Hugenholtz P."/>
            <person name="Woyke T."/>
            <person name="Wu D."/>
            <person name="Eisen J.A."/>
        </authorList>
    </citation>
    <scope>NUCLEOTIDE SEQUENCE [LARGE SCALE GENOMIC DNA]</scope>
    <source>
        <strain evidence="6">ATCC 33386 / NCTC 11300</strain>
    </source>
</reference>
<dbReference type="Proteomes" id="UP000000845">
    <property type="component" value="Chromosome"/>
</dbReference>
<dbReference type="AlphaFoldDB" id="D1AKT1"/>
<dbReference type="GO" id="GO:0015937">
    <property type="term" value="P:coenzyme A biosynthetic process"/>
    <property type="evidence" value="ECO:0007669"/>
    <property type="project" value="UniProtKB-UniRule"/>
</dbReference>
<dbReference type="InterPro" id="IPR001977">
    <property type="entry name" value="Depp_CoAkinase"/>
</dbReference>
<proteinExistence type="inferred from homology"/>
<evidence type="ECO:0000313" key="6">
    <source>
        <dbReference type="Proteomes" id="UP000000845"/>
    </source>
</evidence>
<organism evidence="5 6">
    <name type="scientific">Sebaldella termitidis (strain ATCC 33386 / NCTC 11300)</name>
    <dbReference type="NCBI Taxonomy" id="526218"/>
    <lineage>
        <taxon>Bacteria</taxon>
        <taxon>Fusobacteriati</taxon>
        <taxon>Fusobacteriota</taxon>
        <taxon>Fusobacteriia</taxon>
        <taxon>Fusobacteriales</taxon>
        <taxon>Leptotrichiaceae</taxon>
        <taxon>Sebaldella</taxon>
    </lineage>
</organism>
<evidence type="ECO:0000256" key="4">
    <source>
        <dbReference type="NCBIfam" id="TIGR00152"/>
    </source>
</evidence>
<dbReference type="CDD" id="cd02022">
    <property type="entry name" value="DPCK"/>
    <property type="match status" value="1"/>
</dbReference>
<keyword evidence="6" id="KW-1185">Reference proteome</keyword>
<evidence type="ECO:0000313" key="5">
    <source>
        <dbReference type="EMBL" id="ACZ07097.1"/>
    </source>
</evidence>
<keyword evidence="1 3" id="KW-0547">Nucleotide-binding</keyword>
<keyword evidence="3 5" id="KW-0808">Transferase</keyword>
<protein>
    <recommendedName>
        <fullName evidence="3 4">Dephospho-CoA kinase</fullName>
        <ecNumber evidence="3 4">2.7.1.24</ecNumber>
    </recommendedName>
    <alternativeName>
        <fullName evidence="3">Dephosphocoenzyme A kinase</fullName>
    </alternativeName>
</protein>
<comment type="subcellular location">
    <subcellularLocation>
        <location evidence="3">Cytoplasm</location>
    </subcellularLocation>
</comment>
<reference evidence="5 6" key="2">
    <citation type="journal article" date="2010" name="Stand. Genomic Sci.">
        <title>Complete genome sequence of Sebaldella termitidis type strain (NCTC 11300).</title>
        <authorList>
            <person name="Harmon-Smith M."/>
            <person name="Celia L."/>
            <person name="Chertkov O."/>
            <person name="Lapidus A."/>
            <person name="Copeland A."/>
            <person name="Glavina Del Rio T."/>
            <person name="Nolan M."/>
            <person name="Lucas S."/>
            <person name="Tice H."/>
            <person name="Cheng J.F."/>
            <person name="Han C."/>
            <person name="Detter J.C."/>
            <person name="Bruce D."/>
            <person name="Goodwin L."/>
            <person name="Pitluck S."/>
            <person name="Pati A."/>
            <person name="Liolios K."/>
            <person name="Ivanova N."/>
            <person name="Mavromatis K."/>
            <person name="Mikhailova N."/>
            <person name="Chen A."/>
            <person name="Palaniappan K."/>
            <person name="Land M."/>
            <person name="Hauser L."/>
            <person name="Chang Y.J."/>
            <person name="Jeffries C.D."/>
            <person name="Brettin T."/>
            <person name="Goker M."/>
            <person name="Beck B."/>
            <person name="Bristow J."/>
            <person name="Eisen J.A."/>
            <person name="Markowitz V."/>
            <person name="Hugenholtz P."/>
            <person name="Kyrpides N.C."/>
            <person name="Klenk H.P."/>
            <person name="Chen F."/>
        </authorList>
    </citation>
    <scope>NUCLEOTIDE SEQUENCE [LARGE SCALE GENOMIC DNA]</scope>
    <source>
        <strain evidence="6">ATCC 33386 / NCTC 11300</strain>
    </source>
</reference>
<dbReference type="GO" id="GO:0005737">
    <property type="term" value="C:cytoplasm"/>
    <property type="evidence" value="ECO:0007669"/>
    <property type="project" value="UniProtKB-SubCell"/>
</dbReference>
<evidence type="ECO:0000256" key="3">
    <source>
        <dbReference type="HAMAP-Rule" id="MF_00376"/>
    </source>
</evidence>
<feature type="binding site" evidence="3">
    <location>
        <begin position="10"/>
        <end position="15"/>
    </location>
    <ligand>
        <name>ATP</name>
        <dbReference type="ChEBI" id="CHEBI:30616"/>
    </ligand>
</feature>
<comment type="catalytic activity">
    <reaction evidence="3">
        <text>3'-dephospho-CoA + ATP = ADP + CoA + H(+)</text>
        <dbReference type="Rhea" id="RHEA:18245"/>
        <dbReference type="ChEBI" id="CHEBI:15378"/>
        <dbReference type="ChEBI" id="CHEBI:30616"/>
        <dbReference type="ChEBI" id="CHEBI:57287"/>
        <dbReference type="ChEBI" id="CHEBI:57328"/>
        <dbReference type="ChEBI" id="CHEBI:456216"/>
        <dbReference type="EC" id="2.7.1.24"/>
    </reaction>
</comment>
<keyword evidence="3" id="KW-0963">Cytoplasm</keyword>
<comment type="function">
    <text evidence="3">Catalyzes the phosphorylation of the 3'-hydroxyl group of dephosphocoenzyme A to form coenzyme A.</text>
</comment>
<evidence type="ECO:0000256" key="1">
    <source>
        <dbReference type="ARBA" id="ARBA00022741"/>
    </source>
</evidence>
<sequence length="199" mass="22744">MVLGITGGIATGKTAVSNILQEMGFDIIDMDIISREVIKLPEIIEMLTKEFGTDILNNGGIDRKKLRNAVFDSREKVDRLDSIMHPAIIKISKEKIKELKDMKKKLIVVVIPLLFEVNLEYLADKILLVAASREKQTERIIKRDNTNRTDAENIINSQMSLDEKRKKSDYIIENNGNLSELRRKVLEFLNNLNYTGENI</sequence>